<dbReference type="Proteomes" id="UP001148629">
    <property type="component" value="Unassembled WGS sequence"/>
</dbReference>
<evidence type="ECO:0000313" key="1">
    <source>
        <dbReference type="EMBL" id="KAJ3540922.1"/>
    </source>
</evidence>
<gene>
    <name evidence="1" type="ORF">NM208_g4843</name>
</gene>
<dbReference type="EMBL" id="JANRMS010000381">
    <property type="protein sequence ID" value="KAJ3540922.1"/>
    <property type="molecule type" value="Genomic_DNA"/>
</dbReference>
<organism evidence="1 2">
    <name type="scientific">Fusarium decemcellulare</name>
    <dbReference type="NCBI Taxonomy" id="57161"/>
    <lineage>
        <taxon>Eukaryota</taxon>
        <taxon>Fungi</taxon>
        <taxon>Dikarya</taxon>
        <taxon>Ascomycota</taxon>
        <taxon>Pezizomycotina</taxon>
        <taxon>Sordariomycetes</taxon>
        <taxon>Hypocreomycetidae</taxon>
        <taxon>Hypocreales</taxon>
        <taxon>Nectriaceae</taxon>
        <taxon>Fusarium</taxon>
        <taxon>Fusarium decemcellulare species complex</taxon>
    </lineage>
</organism>
<protein>
    <submittedName>
        <fullName evidence="1">Uncharacterized protein</fullName>
    </submittedName>
</protein>
<name>A0ACC1SJ51_9HYPO</name>
<accession>A0ACC1SJ51</accession>
<comment type="caution">
    <text evidence="1">The sequence shown here is derived from an EMBL/GenBank/DDBJ whole genome shotgun (WGS) entry which is preliminary data.</text>
</comment>
<keyword evidence="2" id="KW-1185">Reference proteome</keyword>
<evidence type="ECO:0000313" key="2">
    <source>
        <dbReference type="Proteomes" id="UP001148629"/>
    </source>
</evidence>
<reference evidence="1" key="1">
    <citation type="submission" date="2022-08" db="EMBL/GenBank/DDBJ databases">
        <title>Genome Sequence of Fusarium decemcellulare.</title>
        <authorList>
            <person name="Buettner E."/>
        </authorList>
    </citation>
    <scope>NUCLEOTIDE SEQUENCE</scope>
    <source>
        <strain evidence="1">Babe19</strain>
    </source>
</reference>
<proteinExistence type="predicted"/>
<sequence length="875" mass="95931">MKPEVLIGASALLGSALVAAQTNETKLPVDELFRPTRYIVEFSDVGSAKFRKRDGTPDTDEFVAELQDAGSDVDIAFSYASEIFHGASLEFANATEEDIEQLQSLPEVKNVWPEAYITLGIDPEELEILESPANLTFWDPHRETNVSRVHDLDHLGEGVIVAVVDSGIDYTHPALGGGLGAGFKVESGWDFVGNSADPKDCFGHGTHVAGIIGADDEFLKGVAPKARLRGYKIFGCTDGTTEGMAIAAFLRAYEDGADVINGSLGSSRGFPESAIAVVLSRIQAQGVMVVAAAGNSGNNGPFFTTDLGNNMGGLTVGSIEHDALAAYEVTAHSTSGDSRTFVYVSSDLRPFNLSGNVSASWVEGDTREFHSCWVGNAIPTIPDENLIVLPRDPACQWQSHDNRLNNKVDWVFWWNFEDAEYTVPGRIMYDPEIQPKGSAVISYQDGDWLVSQHEDGHNLTYIFNATSAPLAAERPSQAGGRLNDFSSVGTNNRRAAQARSICTRGLNLQYLVGRHLDYHFRNQHGSTLRLSALVLEAHGTRSERDDAAAYARRRIITSARSIKHPDGSDSPASIAQQGAGLVDAVKAVRYSTSVNPPNIHLNDTDHFEATHEIQVTNNGKEQVTYRLSHRVEPTFFSRNVDTDRIDLQPARSSEPEDAASVELSTTDLVVGPGETANFEVTFKEPSADNTARFPVYGGAIAISGDNGEDVRVAYMGIHGSIDNFTHWGGDSRPFLNENGEAMVDGETYSFNSESVPYAPFMITWSTNEASIDFVDRNWAPENWTWPPVPGENNFHGHFRTTGDGTVFVVTDFPLRRFPRAATQWFARPTATFAHGEQIVDGDYRYLRRSLKTFGDPQNIDDWQWDLSAWFRVERG</sequence>